<evidence type="ECO:0000313" key="4">
    <source>
        <dbReference type="EMBL" id="GAA1190060.1"/>
    </source>
</evidence>
<keyword evidence="5" id="KW-1185">Reference proteome</keyword>
<evidence type="ECO:0000259" key="2">
    <source>
        <dbReference type="PROSITE" id="PS51192"/>
    </source>
</evidence>
<dbReference type="InterPro" id="IPR000330">
    <property type="entry name" value="SNF2_N"/>
</dbReference>
<dbReference type="Gene3D" id="3.40.50.10810">
    <property type="entry name" value="Tandem AAA-ATPase domain"/>
    <property type="match status" value="1"/>
</dbReference>
<dbReference type="Proteomes" id="UP001500467">
    <property type="component" value="Unassembled WGS sequence"/>
</dbReference>
<dbReference type="PROSITE" id="PS51194">
    <property type="entry name" value="HELICASE_CTER"/>
    <property type="match status" value="1"/>
</dbReference>
<dbReference type="InterPro" id="IPR049730">
    <property type="entry name" value="SNF2/RAD54-like_C"/>
</dbReference>
<keyword evidence="4" id="KW-0347">Helicase</keyword>
<comment type="caution">
    <text evidence="4">The sequence shown here is derived from an EMBL/GenBank/DDBJ whole genome shotgun (WGS) entry which is preliminary data.</text>
</comment>
<dbReference type="InterPro" id="IPR027417">
    <property type="entry name" value="P-loop_NTPase"/>
</dbReference>
<evidence type="ECO:0000259" key="3">
    <source>
        <dbReference type="PROSITE" id="PS51194"/>
    </source>
</evidence>
<protein>
    <submittedName>
        <fullName evidence="4">DEAD/DEAH box helicase</fullName>
    </submittedName>
</protein>
<organism evidence="4 5">
    <name type="scientific">Prauserella alba</name>
    <dbReference type="NCBI Taxonomy" id="176898"/>
    <lineage>
        <taxon>Bacteria</taxon>
        <taxon>Bacillati</taxon>
        <taxon>Actinomycetota</taxon>
        <taxon>Actinomycetes</taxon>
        <taxon>Pseudonocardiales</taxon>
        <taxon>Pseudonocardiaceae</taxon>
        <taxon>Prauserella</taxon>
    </lineage>
</organism>
<keyword evidence="4" id="KW-0067">ATP-binding</keyword>
<dbReference type="InterPro" id="IPR038718">
    <property type="entry name" value="SNF2-like_sf"/>
</dbReference>
<evidence type="ECO:0000313" key="5">
    <source>
        <dbReference type="Proteomes" id="UP001500467"/>
    </source>
</evidence>
<dbReference type="Gene3D" id="3.40.50.300">
    <property type="entry name" value="P-loop containing nucleotide triphosphate hydrolases"/>
    <property type="match status" value="1"/>
</dbReference>
<feature type="domain" description="Helicase ATP-binding" evidence="2">
    <location>
        <begin position="309"/>
        <end position="468"/>
    </location>
</feature>
<accession>A0ABN1V1G4</accession>
<dbReference type="GO" id="GO:0004386">
    <property type="term" value="F:helicase activity"/>
    <property type="evidence" value="ECO:0007669"/>
    <property type="project" value="UniProtKB-KW"/>
</dbReference>
<dbReference type="CDD" id="cd17919">
    <property type="entry name" value="DEXHc_Snf"/>
    <property type="match status" value="1"/>
</dbReference>
<dbReference type="Gene3D" id="1.10.150.20">
    <property type="entry name" value="5' to 3' exonuclease, C-terminal subdomain"/>
    <property type="match status" value="1"/>
</dbReference>
<dbReference type="InterPro" id="IPR014001">
    <property type="entry name" value="Helicase_ATP-bd"/>
</dbReference>
<sequence>MMAEVSAEALDAAKAKVGKPAKHTLAAVRSFTERAEALLATPATLRANVRHQVAVLTDQRVQAELQRRPVAELRDLVGRGARLNTVAEAGFASVAQILASGPQRIQAVPGIGPQTAQQVVGAAQRFAAQVTEQTQFRFDPDRKDPAQAQLLATLMALRHADSAVTTLEPQLRQLTAQTAPLVSDAEPTTSRPSMLFRGSAKKHAALTALAQLDAVLADPRVASLHRTLESQERATDPSSYPEWQAWDEYTSDAASFNALLSTLGGAGEGDDTEAAQGFIPAELRQEISAVPLDTGLLTATLRGYQAFGAQYAIHQKFSILGDEMGLGKTVESLAVLAHLAARGQRRFLVVCPASVLANWTNEIAKHSRLTAHTLHGSGRDATTRTWLRDGGVAVTTFDTLGRLDGITEADVAMMVVDEAHLAKNPTTKRSQAVAEAVNHSQRAMFLTGTPMENRVEEFRNLVSYLQPAIAKGIDATDAVAGAKRFRRAVAPVYLRRNQEDVLTELPDKIEVEDWVYFTPADNAAYNATVQSRNLMQMRQAAFHAENSAKLERLAEIADEACEDGLKMVVFSNFLHVLDRIGNQLGSRAMGPITGSVPPQVRQQIVDEFARRDGHAVLLLQIEAGGQGLNIQAASIVVIAEPQWKPSTEEQAVARAYRMGQVRKVQVHRLLAKGSVDERLREVQEEKSLLFAEFARRSEAKEADARAVDTREHRPDSLDDNAVPLEQRIVMAEQHRLGIS</sequence>
<keyword evidence="4" id="KW-0547">Nucleotide-binding</keyword>
<reference evidence="4 5" key="1">
    <citation type="journal article" date="2019" name="Int. J. Syst. Evol. Microbiol.">
        <title>The Global Catalogue of Microorganisms (GCM) 10K type strain sequencing project: providing services to taxonomists for standard genome sequencing and annotation.</title>
        <authorList>
            <consortium name="The Broad Institute Genomics Platform"/>
            <consortium name="The Broad Institute Genome Sequencing Center for Infectious Disease"/>
            <person name="Wu L."/>
            <person name="Ma J."/>
        </authorList>
    </citation>
    <scope>NUCLEOTIDE SEQUENCE [LARGE SCALE GENOMIC DNA]</scope>
    <source>
        <strain evidence="4 5">JCM 13022</strain>
    </source>
</reference>
<dbReference type="Pfam" id="PF14520">
    <property type="entry name" value="HHH_5"/>
    <property type="match status" value="1"/>
</dbReference>
<dbReference type="EMBL" id="BAAALM010000001">
    <property type="protein sequence ID" value="GAA1190060.1"/>
    <property type="molecule type" value="Genomic_DNA"/>
</dbReference>
<proteinExistence type="predicted"/>
<dbReference type="CDD" id="cd18793">
    <property type="entry name" value="SF2_C_SNF"/>
    <property type="match status" value="1"/>
</dbReference>
<dbReference type="PROSITE" id="PS51192">
    <property type="entry name" value="HELICASE_ATP_BIND_1"/>
    <property type="match status" value="1"/>
</dbReference>
<keyword evidence="1" id="KW-0378">Hydrolase</keyword>
<dbReference type="PANTHER" id="PTHR10799">
    <property type="entry name" value="SNF2/RAD54 HELICASE FAMILY"/>
    <property type="match status" value="1"/>
</dbReference>
<dbReference type="SMART" id="SM00487">
    <property type="entry name" value="DEXDc"/>
    <property type="match status" value="1"/>
</dbReference>
<dbReference type="Pfam" id="PF00176">
    <property type="entry name" value="SNF2-rel_dom"/>
    <property type="match status" value="1"/>
</dbReference>
<evidence type="ECO:0000256" key="1">
    <source>
        <dbReference type="ARBA" id="ARBA00022801"/>
    </source>
</evidence>
<name>A0ABN1V1G4_9PSEU</name>
<feature type="domain" description="Helicase C-terminal" evidence="3">
    <location>
        <begin position="552"/>
        <end position="701"/>
    </location>
</feature>
<dbReference type="SUPFAM" id="SSF52540">
    <property type="entry name" value="P-loop containing nucleoside triphosphate hydrolases"/>
    <property type="match status" value="2"/>
</dbReference>
<gene>
    <name evidence="4" type="ORF">GCM10009675_00220</name>
</gene>
<dbReference type="InterPro" id="IPR001650">
    <property type="entry name" value="Helicase_C-like"/>
</dbReference>
<dbReference type="SMART" id="SM00490">
    <property type="entry name" value="HELICc"/>
    <property type="match status" value="1"/>
</dbReference>